<dbReference type="AlphaFoldDB" id="A0A1G2GS61"/>
<dbReference type="EMBL" id="MHNW01000033">
    <property type="protein sequence ID" value="OGZ53032.1"/>
    <property type="molecule type" value="Genomic_DNA"/>
</dbReference>
<reference evidence="1 2" key="1">
    <citation type="journal article" date="2016" name="Nat. Commun.">
        <title>Thousands of microbial genomes shed light on interconnected biogeochemical processes in an aquifer system.</title>
        <authorList>
            <person name="Anantharaman K."/>
            <person name="Brown C.T."/>
            <person name="Hug L.A."/>
            <person name="Sharon I."/>
            <person name="Castelle C.J."/>
            <person name="Probst A.J."/>
            <person name="Thomas B.C."/>
            <person name="Singh A."/>
            <person name="Wilkins M.J."/>
            <person name="Karaoz U."/>
            <person name="Brodie E.L."/>
            <person name="Williams K.H."/>
            <person name="Hubbard S.S."/>
            <person name="Banfield J.F."/>
        </authorList>
    </citation>
    <scope>NUCLEOTIDE SEQUENCE [LARGE SCALE GENOMIC DNA]</scope>
</reference>
<gene>
    <name evidence="1" type="ORF">A3B25_00430</name>
</gene>
<protein>
    <submittedName>
        <fullName evidence="1">Uncharacterized protein</fullName>
    </submittedName>
</protein>
<evidence type="ECO:0000313" key="1">
    <source>
        <dbReference type="EMBL" id="OGZ53032.1"/>
    </source>
</evidence>
<comment type="caution">
    <text evidence="1">The sequence shown here is derived from an EMBL/GenBank/DDBJ whole genome shotgun (WGS) entry which is preliminary data.</text>
</comment>
<proteinExistence type="predicted"/>
<evidence type="ECO:0000313" key="2">
    <source>
        <dbReference type="Proteomes" id="UP000179106"/>
    </source>
</evidence>
<sequence>MRKPRNRQYLTNLATTMIQQLHVPNSMGHSPSGAQNIYEEFGDSIVAKLLVMTPETLGRIVDFGLPYNADVTKGKTALYLVHCGSYCSKYASGHDLLVKIACTAIVAKMYDIFSERMKVEYAQHAQDTLGPDHPVAMRLKAGLERVNR</sequence>
<organism evidence="1 2">
    <name type="scientific">Candidatus Ryanbacteria bacterium RIFCSPLOWO2_01_FULL_48_26</name>
    <dbReference type="NCBI Taxonomy" id="1802126"/>
    <lineage>
        <taxon>Bacteria</taxon>
        <taxon>Candidatus Ryaniibacteriota</taxon>
    </lineage>
</organism>
<name>A0A1G2GS61_9BACT</name>
<dbReference type="Proteomes" id="UP000179106">
    <property type="component" value="Unassembled WGS sequence"/>
</dbReference>
<accession>A0A1G2GS61</accession>